<dbReference type="SUPFAM" id="SSF117892">
    <property type="entry name" value="Band 7/SPFH domain"/>
    <property type="match status" value="1"/>
</dbReference>
<dbReference type="GO" id="GO:0072659">
    <property type="term" value="P:protein localization to plasma membrane"/>
    <property type="evidence" value="ECO:0007669"/>
    <property type="project" value="TreeGrafter"/>
</dbReference>
<reference evidence="6 7" key="1">
    <citation type="submission" date="2020-01" db="EMBL/GenBank/DDBJ databases">
        <title>Complete genome sequence of a human oral phylogroup 1 Treponema sp. strain ATCC 700766, originally isolated from periodontitis dental plaque.</title>
        <authorList>
            <person name="Chan Y."/>
            <person name="Huo Y.-B."/>
            <person name="Yu X.-L."/>
            <person name="Zeng H."/>
            <person name="Leung W.-K."/>
            <person name="Watt R.M."/>
        </authorList>
    </citation>
    <scope>NUCLEOTIDE SEQUENCE [LARGE SCALE GENOMIC DNA]</scope>
    <source>
        <strain evidence="6 7">OMZ 804</strain>
    </source>
</reference>
<dbReference type="KEGG" id="trz:GWP43_13640"/>
<evidence type="ECO:0000259" key="5">
    <source>
        <dbReference type="SMART" id="SM00244"/>
    </source>
</evidence>
<dbReference type="PANTHER" id="PTHR13806:SF46">
    <property type="entry name" value="FLOTILLIN-1-RELATED"/>
    <property type="match status" value="1"/>
</dbReference>
<dbReference type="InterPro" id="IPR001107">
    <property type="entry name" value="Band_7"/>
</dbReference>
<evidence type="ECO:0000313" key="7">
    <source>
        <dbReference type="Proteomes" id="UP000464374"/>
    </source>
</evidence>
<dbReference type="Gene3D" id="3.30.479.30">
    <property type="entry name" value="Band 7 domain"/>
    <property type="match status" value="1"/>
</dbReference>
<dbReference type="Proteomes" id="UP000464374">
    <property type="component" value="Chromosome"/>
</dbReference>
<evidence type="ECO:0000256" key="3">
    <source>
        <dbReference type="ARBA" id="ARBA00023136"/>
    </source>
</evidence>
<dbReference type="InterPro" id="IPR036013">
    <property type="entry name" value="Band_7/SPFH_dom_sf"/>
</dbReference>
<organism evidence="6 7">
    <name type="scientific">Treponema vincentii</name>
    <dbReference type="NCBI Taxonomy" id="69710"/>
    <lineage>
        <taxon>Bacteria</taxon>
        <taxon>Pseudomonadati</taxon>
        <taxon>Spirochaetota</taxon>
        <taxon>Spirochaetia</taxon>
        <taxon>Spirochaetales</taxon>
        <taxon>Treponemataceae</taxon>
        <taxon>Treponema</taxon>
    </lineage>
</organism>
<feature type="coiled-coil region" evidence="4">
    <location>
        <begin position="187"/>
        <end position="250"/>
    </location>
</feature>
<comment type="similarity">
    <text evidence="2">Belongs to the band 7/mec-2 family. Flotillin subfamily.</text>
</comment>
<dbReference type="GO" id="GO:0005886">
    <property type="term" value="C:plasma membrane"/>
    <property type="evidence" value="ECO:0007669"/>
    <property type="project" value="TreeGrafter"/>
</dbReference>
<dbReference type="Pfam" id="PF01145">
    <property type="entry name" value="Band_7"/>
    <property type="match status" value="1"/>
</dbReference>
<comment type="subcellular location">
    <subcellularLocation>
        <location evidence="1">Membrane</location>
        <topology evidence="1">Single-pass membrane protein</topology>
    </subcellularLocation>
</comment>
<sequence length="502" mass="54546">MTIGIYIALGCFVLALIIIVLTGYVKAAPDEAIIISGLKKPKRFLIGRAGIRIPFFERKDSLALGLIPIDVKTSSSVPTADYINIMVDAIVNIKISTEREKLEHATKNFLNLPSENIGAIAREVLEGNMREIVGKMSLQEMVNDRQKFAELVKNNAEPDLASMGLDIISFNVQNFTDSESVITNLGIDNIEQIRKTAQIARAEAERDIAMAQANANSKANEAKVRADQEIAERENQLTIKKAELKKLSDSKEAEAAAAGKIQEQEQRKTIEENTIKAEIAKQEQVIILKQREAEAMEQSLDAQIKKKAEADKFAAEQKADANLYTRKKEAEAAAYEQKQQAEAFKAKADADRYIAEQEAAGIRAKGEAEAEAIKLTALAEAEGMKAKVLSEAEGIDKKAEAMKKMGEAAVLEMYFNALPAVAKNLAEPLAKVEKIVMYGDGNNTKLMKDIIGTANQIFDGTSEAAGFNVKSLLAGFLGGKLSAVSGQTGAADTPQSDNQPKE</sequence>
<dbReference type="EMBL" id="CP048020">
    <property type="protein sequence ID" value="QHX44330.1"/>
    <property type="molecule type" value="Genomic_DNA"/>
</dbReference>
<protein>
    <submittedName>
        <fullName evidence="6">Flotillin family protein</fullName>
    </submittedName>
</protein>
<evidence type="ECO:0000313" key="6">
    <source>
        <dbReference type="EMBL" id="QHX44330.1"/>
    </source>
</evidence>
<keyword evidence="4" id="KW-0175">Coiled coil</keyword>
<dbReference type="GO" id="GO:0002020">
    <property type="term" value="F:protease binding"/>
    <property type="evidence" value="ECO:0007669"/>
    <property type="project" value="TreeGrafter"/>
</dbReference>
<evidence type="ECO:0000256" key="1">
    <source>
        <dbReference type="ARBA" id="ARBA00004167"/>
    </source>
</evidence>
<feature type="domain" description="Band 7" evidence="5">
    <location>
        <begin position="22"/>
        <end position="189"/>
    </location>
</feature>
<dbReference type="PANTHER" id="PTHR13806">
    <property type="entry name" value="FLOTILLIN-RELATED"/>
    <property type="match status" value="1"/>
</dbReference>
<dbReference type="InterPro" id="IPR031905">
    <property type="entry name" value="Flotillin_C"/>
</dbReference>
<keyword evidence="3" id="KW-0472">Membrane</keyword>
<name>A0A6P1Y4W0_9SPIR</name>
<gene>
    <name evidence="6" type="ORF">GWP43_13640</name>
</gene>
<dbReference type="CDD" id="cd03399">
    <property type="entry name" value="SPFH_flotillin"/>
    <property type="match status" value="1"/>
</dbReference>
<dbReference type="AlphaFoldDB" id="A0A6P1Y4W0"/>
<accession>A0A6P1Y4W0</accession>
<dbReference type="RefSeq" id="WP_162664604.1">
    <property type="nucleotide sequence ID" value="NZ_CP048020.1"/>
</dbReference>
<evidence type="ECO:0000256" key="4">
    <source>
        <dbReference type="SAM" id="Coils"/>
    </source>
</evidence>
<dbReference type="InterPro" id="IPR027705">
    <property type="entry name" value="Flotillin_fam"/>
</dbReference>
<dbReference type="SMART" id="SM00244">
    <property type="entry name" value="PHB"/>
    <property type="match status" value="1"/>
</dbReference>
<dbReference type="Pfam" id="PF15975">
    <property type="entry name" value="Flot"/>
    <property type="match status" value="1"/>
</dbReference>
<proteinExistence type="inferred from homology"/>
<evidence type="ECO:0000256" key="2">
    <source>
        <dbReference type="ARBA" id="ARBA00007161"/>
    </source>
</evidence>